<keyword evidence="3" id="KW-1185">Reference proteome</keyword>
<reference evidence="2" key="1">
    <citation type="submission" date="2023-07" db="EMBL/GenBank/DDBJ databases">
        <title>Black Yeasts Isolated from many extreme environments.</title>
        <authorList>
            <person name="Coleine C."/>
            <person name="Stajich J.E."/>
            <person name="Selbmann L."/>
        </authorList>
    </citation>
    <scope>NUCLEOTIDE SEQUENCE</scope>
    <source>
        <strain evidence="2">CCFEE 5485</strain>
    </source>
</reference>
<gene>
    <name evidence="2" type="ORF">LTR78_009084</name>
</gene>
<evidence type="ECO:0000313" key="2">
    <source>
        <dbReference type="EMBL" id="KAK3670968.1"/>
    </source>
</evidence>
<evidence type="ECO:0000313" key="3">
    <source>
        <dbReference type="Proteomes" id="UP001274830"/>
    </source>
</evidence>
<dbReference type="AlphaFoldDB" id="A0AAE0TST7"/>
<organism evidence="2 3">
    <name type="scientific">Recurvomyces mirabilis</name>
    <dbReference type="NCBI Taxonomy" id="574656"/>
    <lineage>
        <taxon>Eukaryota</taxon>
        <taxon>Fungi</taxon>
        <taxon>Dikarya</taxon>
        <taxon>Ascomycota</taxon>
        <taxon>Pezizomycotina</taxon>
        <taxon>Dothideomycetes</taxon>
        <taxon>Dothideomycetidae</taxon>
        <taxon>Mycosphaerellales</taxon>
        <taxon>Teratosphaeriaceae</taxon>
        <taxon>Recurvomyces</taxon>
    </lineage>
</organism>
<dbReference type="EMBL" id="JAUTXT010000048">
    <property type="protein sequence ID" value="KAK3670968.1"/>
    <property type="molecule type" value="Genomic_DNA"/>
</dbReference>
<sequence length="211" mass="23047">MDPEEDPLKLTYQETMALCRSWASEEIGDPDDLDDIAERIQEAVYNDDLASVSPLCRFMLQYELPPLYEAKFNAYLSDCKIYLASYKGHLSAGRYAQAQEYIVEATNAIKAAADGVANGVADRVTDDVREEVEDRRVRIESLSSDIAKGINECKSAASLPPPPTKLNEVRDEPAAPNGLDGLEVEKPAIPIGLSIVADEPDASTRGEVPSN</sequence>
<feature type="region of interest" description="Disordered" evidence="1">
    <location>
        <begin position="154"/>
        <end position="183"/>
    </location>
</feature>
<accession>A0AAE0TST7</accession>
<comment type="caution">
    <text evidence="2">The sequence shown here is derived from an EMBL/GenBank/DDBJ whole genome shotgun (WGS) entry which is preliminary data.</text>
</comment>
<protein>
    <submittedName>
        <fullName evidence="2">Uncharacterized protein</fullName>
    </submittedName>
</protein>
<proteinExistence type="predicted"/>
<dbReference type="Proteomes" id="UP001274830">
    <property type="component" value="Unassembled WGS sequence"/>
</dbReference>
<name>A0AAE0TST7_9PEZI</name>
<evidence type="ECO:0000256" key="1">
    <source>
        <dbReference type="SAM" id="MobiDB-lite"/>
    </source>
</evidence>